<dbReference type="EMBL" id="CH408079">
    <property type="protein sequence ID" value="EEQ39295.1"/>
    <property type="molecule type" value="Genomic_DNA"/>
</dbReference>
<sequence length="158" mass="16334">MAIPVNFTVQFWDNLTNGLSSTGGRWNDVTGSSSTSSPVLVGWTVNGLLGGGDRVDSGHQTFLNTEGVVDNLGQWSQTVGGTGSVGNNALTSVLVFVDTNDEHWSVSGRSGDDNLLGTSVNVLLGTLELGENTSGVNNQLNTLLAPWNLGSGLSLGGR</sequence>
<evidence type="ECO:0000313" key="2">
    <source>
        <dbReference type="Proteomes" id="UP000007703"/>
    </source>
</evidence>
<dbReference type="InParanoid" id="C4Y5J0"/>
<dbReference type="VEuPathDB" id="FungiDB:CLUG_03424"/>
<accession>C4Y5J0</accession>
<reference evidence="1 2" key="1">
    <citation type="journal article" date="2009" name="Nature">
        <title>Evolution of pathogenicity and sexual reproduction in eight Candida genomes.</title>
        <authorList>
            <person name="Butler G."/>
            <person name="Rasmussen M.D."/>
            <person name="Lin M.F."/>
            <person name="Santos M.A."/>
            <person name="Sakthikumar S."/>
            <person name="Munro C.A."/>
            <person name="Rheinbay E."/>
            <person name="Grabherr M."/>
            <person name="Forche A."/>
            <person name="Reedy J.L."/>
            <person name="Agrafioti I."/>
            <person name="Arnaud M.B."/>
            <person name="Bates S."/>
            <person name="Brown A.J."/>
            <person name="Brunke S."/>
            <person name="Costanzo M.C."/>
            <person name="Fitzpatrick D.A."/>
            <person name="de Groot P.W."/>
            <person name="Harris D."/>
            <person name="Hoyer L.L."/>
            <person name="Hube B."/>
            <person name="Klis F.M."/>
            <person name="Kodira C."/>
            <person name="Lennard N."/>
            <person name="Logue M.E."/>
            <person name="Martin R."/>
            <person name="Neiman A.M."/>
            <person name="Nikolaou E."/>
            <person name="Quail M.A."/>
            <person name="Quinn J."/>
            <person name="Santos M.C."/>
            <person name="Schmitzberger F.F."/>
            <person name="Sherlock G."/>
            <person name="Shah P."/>
            <person name="Silverstein K.A."/>
            <person name="Skrzypek M.S."/>
            <person name="Soll D."/>
            <person name="Staggs R."/>
            <person name="Stansfield I."/>
            <person name="Stumpf M.P."/>
            <person name="Sudbery P.E."/>
            <person name="Srikantha T."/>
            <person name="Zeng Q."/>
            <person name="Berman J."/>
            <person name="Berriman M."/>
            <person name="Heitman J."/>
            <person name="Gow N.A."/>
            <person name="Lorenz M.C."/>
            <person name="Birren B.W."/>
            <person name="Kellis M."/>
            <person name="Cuomo C.A."/>
        </authorList>
    </citation>
    <scope>NUCLEOTIDE SEQUENCE [LARGE SCALE GENOMIC DNA]</scope>
    <source>
        <strain evidence="1 2">ATCC 42720</strain>
    </source>
</reference>
<dbReference type="KEGG" id="clu:CLUG_03424"/>
<name>C4Y5J0_CLAL4</name>
<dbReference type="Proteomes" id="UP000007703">
    <property type="component" value="Unassembled WGS sequence"/>
</dbReference>
<proteinExistence type="predicted"/>
<gene>
    <name evidence="1" type="ORF">CLUG_03424</name>
</gene>
<evidence type="ECO:0000313" key="1">
    <source>
        <dbReference type="EMBL" id="EEQ39295.1"/>
    </source>
</evidence>
<protein>
    <submittedName>
        <fullName evidence="1">Glyceraldehyde-3-phosphate dehydrogenase</fullName>
    </submittedName>
</protein>
<dbReference type="AlphaFoldDB" id="C4Y5J0"/>
<organism evidence="1 2">
    <name type="scientific">Clavispora lusitaniae (strain ATCC 42720)</name>
    <name type="common">Yeast</name>
    <name type="synonym">Candida lusitaniae</name>
    <dbReference type="NCBI Taxonomy" id="306902"/>
    <lineage>
        <taxon>Eukaryota</taxon>
        <taxon>Fungi</taxon>
        <taxon>Dikarya</taxon>
        <taxon>Ascomycota</taxon>
        <taxon>Saccharomycotina</taxon>
        <taxon>Pichiomycetes</taxon>
        <taxon>Metschnikowiaceae</taxon>
        <taxon>Clavispora</taxon>
    </lineage>
</organism>
<dbReference type="HOGENOM" id="CLU_1669208_0_0_1"/>